<evidence type="ECO:0000259" key="1">
    <source>
        <dbReference type="PROSITE" id="PS50943"/>
    </source>
</evidence>
<dbReference type="PROSITE" id="PS50943">
    <property type="entry name" value="HTH_CROC1"/>
    <property type="match status" value="1"/>
</dbReference>
<dbReference type="SUPFAM" id="SSF47413">
    <property type="entry name" value="lambda repressor-like DNA-binding domains"/>
    <property type="match status" value="1"/>
</dbReference>
<name>A0A7G9QT88_9GAMM</name>
<dbReference type="EMBL" id="CP060711">
    <property type="protein sequence ID" value="QNN46563.1"/>
    <property type="molecule type" value="Genomic_DNA"/>
</dbReference>
<keyword evidence="3" id="KW-1185">Reference proteome</keyword>
<organism evidence="2 3">
    <name type="scientific">Thermomonas brevis</name>
    <dbReference type="NCBI Taxonomy" id="215691"/>
    <lineage>
        <taxon>Bacteria</taxon>
        <taxon>Pseudomonadati</taxon>
        <taxon>Pseudomonadota</taxon>
        <taxon>Gammaproteobacteria</taxon>
        <taxon>Lysobacterales</taxon>
        <taxon>Lysobacteraceae</taxon>
        <taxon>Thermomonas</taxon>
    </lineage>
</organism>
<dbReference type="PANTHER" id="PTHR37301">
    <property type="entry name" value="DNA-BINDING PROTEIN-RELATED"/>
    <property type="match status" value="1"/>
</dbReference>
<protein>
    <submittedName>
        <fullName evidence="2">Helix-turn-helix transcriptional regulator</fullName>
    </submittedName>
</protein>
<reference evidence="2 3" key="1">
    <citation type="submission" date="2020-08" db="EMBL/GenBank/DDBJ databases">
        <title>Genome sequence of Thermomonas brevis KACC 16975T.</title>
        <authorList>
            <person name="Hyun D.-W."/>
            <person name="Bae J.-W."/>
        </authorList>
    </citation>
    <scope>NUCLEOTIDE SEQUENCE [LARGE SCALE GENOMIC DNA]</scope>
    <source>
        <strain evidence="2 3">KACC 16975</strain>
    </source>
</reference>
<dbReference type="InterPro" id="IPR001387">
    <property type="entry name" value="Cro/C1-type_HTH"/>
</dbReference>
<feature type="domain" description="HTH cro/C1-type" evidence="1">
    <location>
        <begin position="15"/>
        <end position="62"/>
    </location>
</feature>
<dbReference type="KEGG" id="tbv:H9L17_15610"/>
<gene>
    <name evidence="2" type="ORF">H9L17_15610</name>
</gene>
<dbReference type="Pfam" id="PF13443">
    <property type="entry name" value="HTH_26"/>
    <property type="match status" value="1"/>
</dbReference>
<dbReference type="Gene3D" id="1.10.260.40">
    <property type="entry name" value="lambda repressor-like DNA-binding domains"/>
    <property type="match status" value="1"/>
</dbReference>
<dbReference type="GO" id="GO:0003677">
    <property type="term" value="F:DNA binding"/>
    <property type="evidence" value="ECO:0007669"/>
    <property type="project" value="InterPro"/>
</dbReference>
<sequence>MPVRTTLDGLLARSGLTAREVAARIGASETHLSLFRSGKVRGVRFSTLAKLCLVLDCQPGELLAYDPDPADLASASDDD</sequence>
<evidence type="ECO:0000313" key="2">
    <source>
        <dbReference type="EMBL" id="QNN46563.1"/>
    </source>
</evidence>
<accession>A0A7G9QT88</accession>
<dbReference type="Proteomes" id="UP000515977">
    <property type="component" value="Chromosome"/>
</dbReference>
<dbReference type="PANTHER" id="PTHR37301:SF1">
    <property type="entry name" value="DNA-BINDING PROTEIN"/>
    <property type="match status" value="1"/>
</dbReference>
<dbReference type="SMART" id="SM00530">
    <property type="entry name" value="HTH_XRE"/>
    <property type="match status" value="1"/>
</dbReference>
<dbReference type="CDD" id="cd00093">
    <property type="entry name" value="HTH_XRE"/>
    <property type="match status" value="1"/>
</dbReference>
<dbReference type="AlphaFoldDB" id="A0A7G9QT88"/>
<proteinExistence type="predicted"/>
<dbReference type="InterPro" id="IPR010982">
    <property type="entry name" value="Lambda_DNA-bd_dom_sf"/>
</dbReference>
<evidence type="ECO:0000313" key="3">
    <source>
        <dbReference type="Proteomes" id="UP000515977"/>
    </source>
</evidence>
<dbReference type="RefSeq" id="WP_187570327.1">
    <property type="nucleotide sequence ID" value="NZ_CP060711.1"/>
</dbReference>